<evidence type="ECO:0000313" key="1">
    <source>
        <dbReference type="EMBL" id="CAG8669807.1"/>
    </source>
</evidence>
<keyword evidence="2" id="KW-1185">Reference proteome</keyword>
<dbReference type="Proteomes" id="UP000789901">
    <property type="component" value="Unassembled WGS sequence"/>
</dbReference>
<dbReference type="EMBL" id="CAJVQB010005782">
    <property type="protein sequence ID" value="CAG8669807.1"/>
    <property type="molecule type" value="Genomic_DNA"/>
</dbReference>
<comment type="caution">
    <text evidence="1">The sequence shown here is derived from an EMBL/GenBank/DDBJ whole genome shotgun (WGS) entry which is preliminary data.</text>
</comment>
<reference evidence="1 2" key="1">
    <citation type="submission" date="2021-06" db="EMBL/GenBank/DDBJ databases">
        <authorList>
            <person name="Kallberg Y."/>
            <person name="Tangrot J."/>
            <person name="Rosling A."/>
        </authorList>
    </citation>
    <scope>NUCLEOTIDE SEQUENCE [LARGE SCALE GENOMIC DNA]</scope>
    <source>
        <strain evidence="1 2">120-4 pot B 10/14</strain>
    </source>
</reference>
<protein>
    <submittedName>
        <fullName evidence="1">19367_t:CDS:1</fullName>
    </submittedName>
</protein>
<feature type="non-terminal residue" evidence="1">
    <location>
        <position position="1"/>
    </location>
</feature>
<accession>A0ABN7UUQ3</accession>
<sequence>TTYRWCPIFEHKISKVINQPFKSIFGYVSSLFNGFLHIDILLSEYTEDASNNIFF</sequence>
<evidence type="ECO:0000313" key="2">
    <source>
        <dbReference type="Proteomes" id="UP000789901"/>
    </source>
</evidence>
<gene>
    <name evidence="1" type="ORF">GMARGA_LOCUS10354</name>
</gene>
<name>A0ABN7UUQ3_GIGMA</name>
<organism evidence="1 2">
    <name type="scientific">Gigaspora margarita</name>
    <dbReference type="NCBI Taxonomy" id="4874"/>
    <lineage>
        <taxon>Eukaryota</taxon>
        <taxon>Fungi</taxon>
        <taxon>Fungi incertae sedis</taxon>
        <taxon>Mucoromycota</taxon>
        <taxon>Glomeromycotina</taxon>
        <taxon>Glomeromycetes</taxon>
        <taxon>Diversisporales</taxon>
        <taxon>Gigasporaceae</taxon>
        <taxon>Gigaspora</taxon>
    </lineage>
</organism>
<proteinExistence type="predicted"/>